<protein>
    <submittedName>
        <fullName evidence="4">Acyltransferase-like protein</fullName>
    </submittedName>
</protein>
<dbReference type="RefSeq" id="WP_158639999.1">
    <property type="nucleotide sequence ID" value="NZ_VLKZ01000003.1"/>
</dbReference>
<dbReference type="AlphaFoldDB" id="A0A562QMH2"/>
<keyword evidence="2 4" id="KW-0012">Acyltransferase</keyword>
<evidence type="ECO:0000259" key="3">
    <source>
        <dbReference type="SMART" id="SM00563"/>
    </source>
</evidence>
<dbReference type="SUPFAM" id="SSF69593">
    <property type="entry name" value="Glycerol-3-phosphate (1)-acyltransferase"/>
    <property type="match status" value="1"/>
</dbReference>
<dbReference type="GO" id="GO:0006654">
    <property type="term" value="P:phosphatidic acid biosynthetic process"/>
    <property type="evidence" value="ECO:0007669"/>
    <property type="project" value="TreeGrafter"/>
</dbReference>
<dbReference type="OrthoDB" id="152799at2"/>
<dbReference type="PANTHER" id="PTHR10434:SF11">
    <property type="entry name" value="1-ACYL-SN-GLYCEROL-3-PHOSPHATE ACYLTRANSFERASE"/>
    <property type="match status" value="1"/>
</dbReference>
<evidence type="ECO:0000256" key="1">
    <source>
        <dbReference type="ARBA" id="ARBA00022679"/>
    </source>
</evidence>
<gene>
    <name evidence="4" type="ORF">IQ10_01282</name>
</gene>
<sequence length="241" mass="28644">MIEAQKSKTFRKLFHLYNKYWLLRRSFYSVNIRGSFPKTNQPMLVLVNHSNWWDGLVSYYVTEKVCHHDSYAMMGEEGMKKFPFFRKIGAFSVRKDQPRSILTSLNYAATLLEHKKAVWIFPQGEERHLEERPLFFQQGVAYLLEKKPETIVVPVTYYYTFTHHQRPELYIDIGSAVLPATTNRMSRKQQTSYLEQIVTNQLDQQKNAIIQNKLNEYRPLLNGTKSVSEWLQWLKPSRKDR</sequence>
<dbReference type="CDD" id="cd06551">
    <property type="entry name" value="LPLAT"/>
    <property type="match status" value="1"/>
</dbReference>
<dbReference type="SMART" id="SM00563">
    <property type="entry name" value="PlsC"/>
    <property type="match status" value="1"/>
</dbReference>
<keyword evidence="1 4" id="KW-0808">Transferase</keyword>
<dbReference type="EMBL" id="VLKZ01000003">
    <property type="protein sequence ID" value="TWI57952.1"/>
    <property type="molecule type" value="Genomic_DNA"/>
</dbReference>
<comment type="caution">
    <text evidence="4">The sequence shown here is derived from an EMBL/GenBank/DDBJ whole genome shotgun (WGS) entry which is preliminary data.</text>
</comment>
<proteinExistence type="predicted"/>
<dbReference type="InterPro" id="IPR002123">
    <property type="entry name" value="Plipid/glycerol_acylTrfase"/>
</dbReference>
<evidence type="ECO:0000256" key="2">
    <source>
        <dbReference type="ARBA" id="ARBA00023315"/>
    </source>
</evidence>
<dbReference type="Pfam" id="PF01553">
    <property type="entry name" value="Acyltransferase"/>
    <property type="match status" value="1"/>
</dbReference>
<name>A0A562QMH2_9BACI</name>
<feature type="domain" description="Phospholipid/glycerol acyltransferase" evidence="3">
    <location>
        <begin position="43"/>
        <end position="160"/>
    </location>
</feature>
<dbReference type="GO" id="GO:0005886">
    <property type="term" value="C:plasma membrane"/>
    <property type="evidence" value="ECO:0007669"/>
    <property type="project" value="TreeGrafter"/>
</dbReference>
<evidence type="ECO:0000313" key="5">
    <source>
        <dbReference type="Proteomes" id="UP000315711"/>
    </source>
</evidence>
<dbReference type="GO" id="GO:0003841">
    <property type="term" value="F:1-acylglycerol-3-phosphate O-acyltransferase activity"/>
    <property type="evidence" value="ECO:0007669"/>
    <property type="project" value="TreeGrafter"/>
</dbReference>
<evidence type="ECO:0000313" key="4">
    <source>
        <dbReference type="EMBL" id="TWI57952.1"/>
    </source>
</evidence>
<keyword evidence="5" id="KW-1185">Reference proteome</keyword>
<accession>A0A562QMH2</accession>
<dbReference type="Proteomes" id="UP000315711">
    <property type="component" value="Unassembled WGS sequence"/>
</dbReference>
<reference evidence="4 5" key="1">
    <citation type="journal article" date="2015" name="Stand. Genomic Sci.">
        <title>Genomic Encyclopedia of Bacterial and Archaeal Type Strains, Phase III: the genomes of soil and plant-associated and newly described type strains.</title>
        <authorList>
            <person name="Whitman W.B."/>
            <person name="Woyke T."/>
            <person name="Klenk H.P."/>
            <person name="Zhou Y."/>
            <person name="Lilburn T.G."/>
            <person name="Beck B.J."/>
            <person name="De Vos P."/>
            <person name="Vandamme P."/>
            <person name="Eisen J.A."/>
            <person name="Garrity G."/>
            <person name="Hugenholtz P."/>
            <person name="Kyrpides N.C."/>
        </authorList>
    </citation>
    <scope>NUCLEOTIDE SEQUENCE [LARGE SCALE GENOMIC DNA]</scope>
    <source>
        <strain evidence="4 5">CGMCC 1.10116</strain>
    </source>
</reference>
<dbReference type="PANTHER" id="PTHR10434">
    <property type="entry name" value="1-ACYL-SN-GLYCEROL-3-PHOSPHATE ACYLTRANSFERASE"/>
    <property type="match status" value="1"/>
</dbReference>
<organism evidence="4 5">
    <name type="scientific">Halalkalibacter nanhaiisediminis</name>
    <dbReference type="NCBI Taxonomy" id="688079"/>
    <lineage>
        <taxon>Bacteria</taxon>
        <taxon>Bacillati</taxon>
        <taxon>Bacillota</taxon>
        <taxon>Bacilli</taxon>
        <taxon>Bacillales</taxon>
        <taxon>Bacillaceae</taxon>
        <taxon>Halalkalibacter</taxon>
    </lineage>
</organism>